<dbReference type="Gene3D" id="3.30.1330.60">
    <property type="entry name" value="OmpA-like domain"/>
    <property type="match status" value="1"/>
</dbReference>
<dbReference type="CDD" id="cd07185">
    <property type="entry name" value="OmpA_C-like"/>
    <property type="match status" value="1"/>
</dbReference>
<evidence type="ECO:0000259" key="8">
    <source>
        <dbReference type="PROSITE" id="PS51123"/>
    </source>
</evidence>
<feature type="domain" description="OmpA-like" evidence="8">
    <location>
        <begin position="384"/>
        <end position="501"/>
    </location>
</feature>
<feature type="signal peptide" evidence="7">
    <location>
        <begin position="1"/>
        <end position="23"/>
    </location>
</feature>
<dbReference type="AlphaFoldDB" id="A0A4Q5LAH9"/>
<feature type="region of interest" description="Disordered" evidence="6">
    <location>
        <begin position="270"/>
        <end position="316"/>
    </location>
</feature>
<protein>
    <submittedName>
        <fullName evidence="9">OmpA family protein</fullName>
    </submittedName>
</protein>
<dbReference type="Pfam" id="PF00691">
    <property type="entry name" value="OmpA"/>
    <property type="match status" value="1"/>
</dbReference>
<dbReference type="GO" id="GO:0007155">
    <property type="term" value="P:cell adhesion"/>
    <property type="evidence" value="ECO:0007669"/>
    <property type="project" value="InterPro"/>
</dbReference>
<feature type="chain" id="PRO_5020449141" evidence="7">
    <location>
        <begin position="24"/>
        <end position="579"/>
    </location>
</feature>
<dbReference type="GO" id="GO:0009279">
    <property type="term" value="C:cell outer membrane"/>
    <property type="evidence" value="ECO:0007669"/>
    <property type="project" value="UniProtKB-SubCell"/>
</dbReference>
<dbReference type="Proteomes" id="UP000294155">
    <property type="component" value="Unassembled WGS sequence"/>
</dbReference>
<dbReference type="Gene3D" id="4.10.1080.10">
    <property type="entry name" value="TSP type-3 repeat"/>
    <property type="match status" value="2"/>
</dbReference>
<evidence type="ECO:0000256" key="1">
    <source>
        <dbReference type="ARBA" id="ARBA00004442"/>
    </source>
</evidence>
<evidence type="ECO:0000256" key="3">
    <source>
        <dbReference type="ARBA" id="ARBA00023136"/>
    </source>
</evidence>
<dbReference type="EMBL" id="SEWE01000076">
    <property type="protein sequence ID" value="RYU74772.1"/>
    <property type="molecule type" value="Genomic_DNA"/>
</dbReference>
<accession>A0A4Q5LAH9</accession>
<dbReference type="InterPro" id="IPR050330">
    <property type="entry name" value="Bact_OuterMem_StrucFunc"/>
</dbReference>
<comment type="caution">
    <text evidence="9">The sequence shown here is derived from an EMBL/GenBank/DDBJ whole genome shotgun (WGS) entry which is preliminary data.</text>
</comment>
<dbReference type="PANTHER" id="PTHR30329:SF21">
    <property type="entry name" value="LIPOPROTEIN YIAD-RELATED"/>
    <property type="match status" value="1"/>
</dbReference>
<keyword evidence="10" id="KW-1185">Reference proteome</keyword>
<feature type="region of interest" description="Disordered" evidence="6">
    <location>
        <begin position="504"/>
        <end position="579"/>
    </location>
</feature>
<dbReference type="InterPro" id="IPR028974">
    <property type="entry name" value="TSP_type-3_rpt"/>
</dbReference>
<dbReference type="Pfam" id="PF02412">
    <property type="entry name" value="TSP_3"/>
    <property type="match status" value="4"/>
</dbReference>
<proteinExistence type="predicted"/>
<evidence type="ECO:0000256" key="7">
    <source>
        <dbReference type="SAM" id="SignalP"/>
    </source>
</evidence>
<evidence type="ECO:0000256" key="6">
    <source>
        <dbReference type="SAM" id="MobiDB-lite"/>
    </source>
</evidence>
<comment type="subcellular location">
    <subcellularLocation>
        <location evidence="1">Cell outer membrane</location>
    </subcellularLocation>
</comment>
<dbReference type="InterPro" id="IPR006664">
    <property type="entry name" value="OMP_bac"/>
</dbReference>
<dbReference type="GO" id="GO:0005509">
    <property type="term" value="F:calcium ion binding"/>
    <property type="evidence" value="ECO:0007669"/>
    <property type="project" value="InterPro"/>
</dbReference>
<evidence type="ECO:0000256" key="2">
    <source>
        <dbReference type="ARBA" id="ARBA00022729"/>
    </source>
</evidence>
<gene>
    <name evidence="9" type="ORF">EWM57_20265</name>
</gene>
<feature type="compositionally biased region" description="Basic residues" evidence="6">
    <location>
        <begin position="522"/>
        <end position="538"/>
    </location>
</feature>
<evidence type="ECO:0000256" key="5">
    <source>
        <dbReference type="PROSITE-ProRule" id="PRU00473"/>
    </source>
</evidence>
<dbReference type="OrthoDB" id="1522982at2"/>
<keyword evidence="4" id="KW-0998">Cell outer membrane</keyword>
<dbReference type="InterPro" id="IPR036737">
    <property type="entry name" value="OmpA-like_sf"/>
</dbReference>
<evidence type="ECO:0000313" key="9">
    <source>
        <dbReference type="EMBL" id="RYU74772.1"/>
    </source>
</evidence>
<evidence type="ECO:0000313" key="10">
    <source>
        <dbReference type="Proteomes" id="UP000294155"/>
    </source>
</evidence>
<feature type="region of interest" description="Disordered" evidence="6">
    <location>
        <begin position="328"/>
        <end position="362"/>
    </location>
</feature>
<keyword evidence="3 5" id="KW-0472">Membrane</keyword>
<feature type="compositionally biased region" description="Low complexity" evidence="6">
    <location>
        <begin position="512"/>
        <end position="521"/>
    </location>
</feature>
<dbReference type="PROSITE" id="PS51123">
    <property type="entry name" value="OMPA_2"/>
    <property type="match status" value="1"/>
</dbReference>
<feature type="compositionally biased region" description="Low complexity" evidence="6">
    <location>
        <begin position="561"/>
        <end position="579"/>
    </location>
</feature>
<dbReference type="InterPro" id="IPR003367">
    <property type="entry name" value="Thrombospondin_3-like_rpt"/>
</dbReference>
<dbReference type="RefSeq" id="WP_129923126.1">
    <property type="nucleotide sequence ID" value="NZ_SEWE01000076.1"/>
</dbReference>
<name>A0A4Q5LAH9_9BACT</name>
<organism evidence="9 10">
    <name type="scientific">Hymenobacter persicinus</name>
    <dbReference type="NCBI Taxonomy" id="2025506"/>
    <lineage>
        <taxon>Bacteria</taxon>
        <taxon>Pseudomonadati</taxon>
        <taxon>Bacteroidota</taxon>
        <taxon>Cytophagia</taxon>
        <taxon>Cytophagales</taxon>
        <taxon>Hymenobacteraceae</taxon>
        <taxon>Hymenobacter</taxon>
    </lineage>
</organism>
<dbReference type="PRINTS" id="PR01021">
    <property type="entry name" value="OMPADOMAIN"/>
</dbReference>
<dbReference type="SUPFAM" id="SSF103088">
    <property type="entry name" value="OmpA-like"/>
    <property type="match status" value="1"/>
</dbReference>
<dbReference type="PANTHER" id="PTHR30329">
    <property type="entry name" value="STATOR ELEMENT OF FLAGELLAR MOTOR COMPLEX"/>
    <property type="match status" value="1"/>
</dbReference>
<keyword evidence="2 7" id="KW-0732">Signal</keyword>
<sequence>MKILLPNFWLLTSALLLTGAAHAQTAERRTGLGLLMSGLQYQGSYGSDYWKTENTRLAPGLAINQYLSRSLDLNTQVFYGEIKGYRGPEDRFATTLINLNAGFKLKLNNGWALKENALIQPYLLAASGWTYASRTGRSDSTNIELNKGYVDVFTAAGFTLRLGQGVGLFVQTGQHLPLNANLDGAREPETPRWADRYLQHTVGLTIHMGQLSDMDEDGVPDRLDKCPNTTPGVAVDAKGCPRDGDGDGVADYLDVCPTEAGTLELRGCPDKDNDGVADDDDTCPDVAGKAELKGCPDSDNDGITDQEDKCPDTPAGAQVDFTGCPVSSTTDTTAAVPAPTPVPVPATAPAGDQDNDGVPDTQDRCPATAGPARNGGCPEISVAARQSLRDATRAIQFARNSAILLPASYPTLDALVPLLAQYPDYSLSIVGHTDSQGPAAFNLSLSRERAAAARTYLLDKGVTAGRVELRGYGALHPIATNATEAGRSRNRRVEFDLFVSNGPSSAQKKYGAEPAKGAVKAPVKKAPVKKAPVRKASGKKAPAASKVVRKPAAPKTVRTSKAPAVKRPAPARPTTTPQR</sequence>
<evidence type="ECO:0000256" key="4">
    <source>
        <dbReference type="ARBA" id="ARBA00023237"/>
    </source>
</evidence>
<dbReference type="InterPro" id="IPR006665">
    <property type="entry name" value="OmpA-like"/>
</dbReference>
<dbReference type="SUPFAM" id="SSF103647">
    <property type="entry name" value="TSP type-3 repeat"/>
    <property type="match status" value="2"/>
</dbReference>
<reference evidence="9 10" key="1">
    <citation type="submission" date="2019-02" db="EMBL/GenBank/DDBJ databases">
        <title>Bacterial novel species isolated from soil.</title>
        <authorList>
            <person name="Jung H.-Y."/>
        </authorList>
    </citation>
    <scope>NUCLEOTIDE SEQUENCE [LARGE SCALE GENOMIC DNA]</scope>
    <source>
        <strain evidence="9 10">1-3-3-3</strain>
    </source>
</reference>